<sequence length="90" mass="9892">MQSAIKPRSEGIDPKIHKYLIVVRLPPLGEGCPHRAELHQYFAPGPCGEWLALGAAKRQGLDVLSIHDLGEDHGKTDDFIKGLKEKGVIQ</sequence>
<dbReference type="EMBL" id="CP011120">
    <property type="protein sequence ID" value="ANA12910.1"/>
    <property type="molecule type" value="Genomic_DNA"/>
</dbReference>
<dbReference type="Proteomes" id="UP000076595">
    <property type="component" value="Chromosome"/>
</dbReference>
<evidence type="ECO:0000313" key="1">
    <source>
        <dbReference type="EMBL" id="ANA12910.1"/>
    </source>
</evidence>
<protein>
    <submittedName>
        <fullName evidence="1">Uncharacterized protein</fullName>
    </submittedName>
</protein>
<dbReference type="RefSeq" id="WP_063353453.1">
    <property type="nucleotide sequence ID" value="NZ_CP011120.1"/>
</dbReference>
<reference evidence="1 2" key="1">
    <citation type="submission" date="2015-03" db="EMBL/GenBank/DDBJ databases">
        <title>Genome study of Acetobacter sp. SLV-7.</title>
        <authorList>
            <person name="Cho G.Y."/>
            <person name="Jeon C.O."/>
        </authorList>
    </citation>
    <scope>NUCLEOTIDE SEQUENCE [LARGE SCALE GENOMIC DNA]</scope>
    <source>
        <strain evidence="1 2">SLV-7</strain>
    </source>
</reference>
<keyword evidence="2" id="KW-1185">Reference proteome</keyword>
<proteinExistence type="predicted"/>
<organism evidence="1 2">
    <name type="scientific">Acetobacter oryzifermentans</name>
    <dbReference type="NCBI Taxonomy" id="1633874"/>
    <lineage>
        <taxon>Bacteria</taxon>
        <taxon>Pseudomonadati</taxon>
        <taxon>Pseudomonadota</taxon>
        <taxon>Alphaproteobacteria</taxon>
        <taxon>Acetobacterales</taxon>
        <taxon>Acetobacteraceae</taxon>
        <taxon>Acetobacter</taxon>
    </lineage>
</organism>
<accession>A0ABN4NLX4</accession>
<name>A0ABN4NLX4_9PROT</name>
<evidence type="ECO:0000313" key="2">
    <source>
        <dbReference type="Proteomes" id="UP000076595"/>
    </source>
</evidence>
<gene>
    <name evidence="1" type="ORF">WG31_01840</name>
</gene>